<keyword evidence="2" id="KW-1185">Reference proteome</keyword>
<dbReference type="EMBL" id="QNUK01000146">
    <property type="protein sequence ID" value="KAF5900081.1"/>
    <property type="molecule type" value="Genomic_DNA"/>
</dbReference>
<comment type="caution">
    <text evidence="1">The sequence shown here is derived from an EMBL/GenBank/DDBJ whole genome shotgun (WGS) entry which is preliminary data.</text>
</comment>
<proteinExistence type="predicted"/>
<dbReference type="Proteomes" id="UP000727407">
    <property type="component" value="Unassembled WGS sequence"/>
</dbReference>
<dbReference type="AlphaFoldDB" id="A0A8J4U709"/>
<organism evidence="1 2">
    <name type="scientific">Clarias magur</name>
    <name type="common">Asian catfish</name>
    <name type="synonym">Macropteronotus magur</name>
    <dbReference type="NCBI Taxonomy" id="1594786"/>
    <lineage>
        <taxon>Eukaryota</taxon>
        <taxon>Metazoa</taxon>
        <taxon>Chordata</taxon>
        <taxon>Craniata</taxon>
        <taxon>Vertebrata</taxon>
        <taxon>Euteleostomi</taxon>
        <taxon>Actinopterygii</taxon>
        <taxon>Neopterygii</taxon>
        <taxon>Teleostei</taxon>
        <taxon>Ostariophysi</taxon>
        <taxon>Siluriformes</taxon>
        <taxon>Clariidae</taxon>
        <taxon>Clarias</taxon>
    </lineage>
</organism>
<gene>
    <name evidence="1" type="primary">recA</name>
    <name evidence="1" type="ORF">DAT39_010213</name>
</gene>
<accession>A0A8J4U709</accession>
<evidence type="ECO:0000313" key="1">
    <source>
        <dbReference type="EMBL" id="KAF5900081.1"/>
    </source>
</evidence>
<reference evidence="1" key="1">
    <citation type="submission" date="2020-07" db="EMBL/GenBank/DDBJ databases">
        <title>Clarias magur genome sequencing, assembly and annotation.</title>
        <authorList>
            <person name="Kushwaha B."/>
            <person name="Kumar R."/>
            <person name="Das P."/>
            <person name="Joshi C.G."/>
            <person name="Kumar D."/>
            <person name="Nagpure N.S."/>
            <person name="Pandey M."/>
            <person name="Agarwal S."/>
            <person name="Srivastava S."/>
            <person name="Singh M."/>
            <person name="Sahoo L."/>
            <person name="Jayasankar P."/>
            <person name="Meher P.K."/>
            <person name="Koringa P.G."/>
            <person name="Iquebal M.A."/>
            <person name="Das S.P."/>
            <person name="Bit A."/>
            <person name="Patnaik S."/>
            <person name="Patel N."/>
            <person name="Shah T.M."/>
            <person name="Hinsu A."/>
            <person name="Jena J.K."/>
        </authorList>
    </citation>
    <scope>NUCLEOTIDE SEQUENCE</scope>
    <source>
        <strain evidence="1">CIFAMagur01</strain>
        <tissue evidence="1">Testis</tissue>
    </source>
</reference>
<protein>
    <submittedName>
        <fullName evidence="1">Protein RecA</fullName>
    </submittedName>
</protein>
<name>A0A8J4U709_CLAMG</name>
<sequence length="51" mass="5806">MDREPHATEHATACHFGVVEKDEAIHTEAVAGKRTPQHKQVYKHNHELFSS</sequence>
<feature type="non-terminal residue" evidence="1">
    <location>
        <position position="51"/>
    </location>
</feature>
<evidence type="ECO:0000313" key="2">
    <source>
        <dbReference type="Proteomes" id="UP000727407"/>
    </source>
</evidence>